<sequence length="241" mass="27472">MVKPVKFYFLTERLSSDMDGFFKRLQTVKLDNVFNPWTCRDEKNDIDSDSPAIRLLQLKQYLLERKNAKYLLVGEALGYQGGHFTGIAMTSERILLGKMRHKSITPEHVFSGIEPRRTSMPSVKKDGFTEPTATIVWERLITSGFDMRDFILWNALPWHPYKPEKGILSNRTPSDNEFEKGKPVMLELLKSMNVTEVIAVGEKSKIQLGEMGIDASMVRHPANGGAPKFREQIIQVIKNKG</sequence>
<dbReference type="EMBL" id="JRYO01000213">
    <property type="protein sequence ID" value="KHE91305.1"/>
    <property type="molecule type" value="Genomic_DNA"/>
</dbReference>
<dbReference type="AlphaFoldDB" id="A0A0B0EKV0"/>
<protein>
    <recommendedName>
        <fullName evidence="1">Uracil-DNA glycosylase-like domain-containing protein</fullName>
    </recommendedName>
</protein>
<organism evidence="2 3">
    <name type="scientific">Candidatus Scalindua brodae</name>
    <dbReference type="NCBI Taxonomy" id="237368"/>
    <lineage>
        <taxon>Bacteria</taxon>
        <taxon>Pseudomonadati</taxon>
        <taxon>Planctomycetota</taxon>
        <taxon>Candidatus Brocadiia</taxon>
        <taxon>Candidatus Brocadiales</taxon>
        <taxon>Candidatus Scalinduaceae</taxon>
        <taxon>Candidatus Scalindua</taxon>
    </lineage>
</organism>
<feature type="domain" description="Uracil-DNA glycosylase-like" evidence="1">
    <location>
        <begin position="105"/>
        <end position="206"/>
    </location>
</feature>
<dbReference type="Gene3D" id="3.40.470.10">
    <property type="entry name" value="Uracil-DNA glycosylase-like domain"/>
    <property type="match status" value="1"/>
</dbReference>
<dbReference type="eggNOG" id="COG1573">
    <property type="taxonomic scope" value="Bacteria"/>
</dbReference>
<accession>A0A0B0EKV0</accession>
<dbReference type="Pfam" id="PF03167">
    <property type="entry name" value="UDG"/>
    <property type="match status" value="1"/>
</dbReference>
<gene>
    <name evidence="2" type="ORF">SCABRO_02985</name>
</gene>
<evidence type="ECO:0000259" key="1">
    <source>
        <dbReference type="Pfam" id="PF03167"/>
    </source>
</evidence>
<dbReference type="CDD" id="cd10035">
    <property type="entry name" value="UDG_like"/>
    <property type="match status" value="1"/>
</dbReference>
<dbReference type="Proteomes" id="UP000030652">
    <property type="component" value="Unassembled WGS sequence"/>
</dbReference>
<proteinExistence type="predicted"/>
<reference evidence="2 3" key="1">
    <citation type="submission" date="2014-10" db="EMBL/GenBank/DDBJ databases">
        <title>Draft genome of anammox bacterium scalindua brodae, obtained using differential coverage binning of sequence data from two enrichment reactors.</title>
        <authorList>
            <person name="Speth D.R."/>
            <person name="Russ L."/>
            <person name="Kartal B."/>
            <person name="Op den Camp H.J."/>
            <person name="Dutilh B.E."/>
            <person name="Jetten M.S."/>
        </authorList>
    </citation>
    <scope>NUCLEOTIDE SEQUENCE [LARGE SCALE GENOMIC DNA]</scope>
    <source>
        <strain evidence="2">RU1</strain>
    </source>
</reference>
<comment type="caution">
    <text evidence="2">The sequence shown here is derived from an EMBL/GenBank/DDBJ whole genome shotgun (WGS) entry which is preliminary data.</text>
</comment>
<dbReference type="InterPro" id="IPR005122">
    <property type="entry name" value="Uracil-DNA_glycosylase-like"/>
</dbReference>
<name>A0A0B0EKV0_9BACT</name>
<evidence type="ECO:0000313" key="3">
    <source>
        <dbReference type="Proteomes" id="UP000030652"/>
    </source>
</evidence>
<evidence type="ECO:0000313" key="2">
    <source>
        <dbReference type="EMBL" id="KHE91305.1"/>
    </source>
</evidence>
<dbReference type="InterPro" id="IPR036895">
    <property type="entry name" value="Uracil-DNA_glycosylase-like_sf"/>
</dbReference>
<dbReference type="SUPFAM" id="SSF52141">
    <property type="entry name" value="Uracil-DNA glycosylase-like"/>
    <property type="match status" value="1"/>
</dbReference>
<dbReference type="PATRIC" id="fig|237368.3.peg.3229"/>